<dbReference type="Proteomes" id="UP000325672">
    <property type="component" value="Unassembled WGS sequence"/>
</dbReference>
<protein>
    <submittedName>
        <fullName evidence="2">Uncharacterized protein</fullName>
    </submittedName>
</protein>
<feature type="region of interest" description="Disordered" evidence="1">
    <location>
        <begin position="128"/>
        <end position="191"/>
    </location>
</feature>
<dbReference type="GeneID" id="43636413"/>
<feature type="compositionally biased region" description="Basic and acidic residues" evidence="1">
    <location>
        <begin position="157"/>
        <end position="175"/>
    </location>
</feature>
<reference evidence="2 3" key="1">
    <citation type="submission" date="2019-04" db="EMBL/GenBank/DDBJ databases">
        <title>Friends and foes A comparative genomics study of 23 Aspergillus species from section Flavi.</title>
        <authorList>
            <consortium name="DOE Joint Genome Institute"/>
            <person name="Kjaerbolling I."/>
            <person name="Vesth T."/>
            <person name="Frisvad J.C."/>
            <person name="Nybo J.L."/>
            <person name="Theobald S."/>
            <person name="Kildgaard S."/>
            <person name="Isbrandt T."/>
            <person name="Kuo A."/>
            <person name="Sato A."/>
            <person name="Lyhne E.K."/>
            <person name="Kogle M.E."/>
            <person name="Wiebenga A."/>
            <person name="Kun R.S."/>
            <person name="Lubbers R.J."/>
            <person name="Makela M.R."/>
            <person name="Barry K."/>
            <person name="Chovatia M."/>
            <person name="Clum A."/>
            <person name="Daum C."/>
            <person name="Haridas S."/>
            <person name="He G."/>
            <person name="LaButti K."/>
            <person name="Lipzen A."/>
            <person name="Mondo S."/>
            <person name="Riley R."/>
            <person name="Salamov A."/>
            <person name="Simmons B.A."/>
            <person name="Magnuson J.K."/>
            <person name="Henrissat B."/>
            <person name="Mortensen U.H."/>
            <person name="Larsen T.O."/>
            <person name="Devries R.P."/>
            <person name="Grigoriev I.V."/>
            <person name="Machida M."/>
            <person name="Baker S.E."/>
            <person name="Andersen M.R."/>
        </authorList>
    </citation>
    <scope>NUCLEOTIDE SEQUENCE [LARGE SCALE GENOMIC DNA]</scope>
    <source>
        <strain evidence="2 3">CBS 117625</strain>
    </source>
</reference>
<feature type="compositionally biased region" description="Polar residues" evidence="1">
    <location>
        <begin position="177"/>
        <end position="191"/>
    </location>
</feature>
<evidence type="ECO:0000313" key="2">
    <source>
        <dbReference type="EMBL" id="KAE8140496.1"/>
    </source>
</evidence>
<accession>A0A5N6T2G5</accession>
<dbReference type="AlphaFoldDB" id="A0A5N6T2G5"/>
<sequence length="191" mass="21004">MGTDPTGNSRIKRLPTPSLSPCQSLSNVFNRQLVISKTKGPGLVEKSRDPSLCSPLFFFSSFCSFSFSWQCDKRFMGQSLWTAFPPSRPTSCPEKLIEMSSPRQEKSPLGYAHVVTHSGVGIPQARQIRRHGPTRKAWRTATERSGEGPGAPPGCVSRDHEGRHCSLGKTNDDGRSASATGRNHTQDWSFP</sequence>
<dbReference type="RefSeq" id="XP_031916559.1">
    <property type="nucleotide sequence ID" value="XM_032052203.1"/>
</dbReference>
<keyword evidence="3" id="KW-1185">Reference proteome</keyword>
<proteinExistence type="predicted"/>
<name>A0A5N6T2G5_ASPPS</name>
<dbReference type="EMBL" id="ML743561">
    <property type="protein sequence ID" value="KAE8140496.1"/>
    <property type="molecule type" value="Genomic_DNA"/>
</dbReference>
<evidence type="ECO:0000256" key="1">
    <source>
        <dbReference type="SAM" id="MobiDB-lite"/>
    </source>
</evidence>
<gene>
    <name evidence="2" type="ORF">BDV38DRAFT_18767</name>
</gene>
<dbReference type="OrthoDB" id="10503190at2759"/>
<organism evidence="2 3">
    <name type="scientific">Aspergillus pseudotamarii</name>
    <dbReference type="NCBI Taxonomy" id="132259"/>
    <lineage>
        <taxon>Eukaryota</taxon>
        <taxon>Fungi</taxon>
        <taxon>Dikarya</taxon>
        <taxon>Ascomycota</taxon>
        <taxon>Pezizomycotina</taxon>
        <taxon>Eurotiomycetes</taxon>
        <taxon>Eurotiomycetidae</taxon>
        <taxon>Eurotiales</taxon>
        <taxon>Aspergillaceae</taxon>
        <taxon>Aspergillus</taxon>
        <taxon>Aspergillus subgen. Circumdati</taxon>
    </lineage>
</organism>
<evidence type="ECO:0000313" key="3">
    <source>
        <dbReference type="Proteomes" id="UP000325672"/>
    </source>
</evidence>
<feature type="compositionally biased region" description="Basic residues" evidence="1">
    <location>
        <begin position="128"/>
        <end position="138"/>
    </location>
</feature>